<organism evidence="2">
    <name type="scientific">Mycoplasmopsis gallinacea</name>
    <dbReference type="NCBI Taxonomy" id="29556"/>
    <lineage>
        <taxon>Bacteria</taxon>
        <taxon>Bacillati</taxon>
        <taxon>Mycoplasmatota</taxon>
        <taxon>Mycoplasmoidales</taxon>
        <taxon>Metamycoplasmataceae</taxon>
        <taxon>Mycoplasmopsis</taxon>
    </lineage>
</organism>
<protein>
    <submittedName>
        <fullName evidence="1">Uncharacterized protein</fullName>
    </submittedName>
</protein>
<dbReference type="Proteomes" id="UP000032722">
    <property type="component" value="Chromosome"/>
</dbReference>
<evidence type="ECO:0000313" key="2">
    <source>
        <dbReference type="Proteomes" id="UP000032722"/>
    </source>
</evidence>
<dbReference type="EMBL" id="CP011021">
    <property type="protein sequence ID" value="AKA50042.1"/>
    <property type="molecule type" value="Genomic_DNA"/>
</dbReference>
<dbReference type="HOGENOM" id="CLU_2220243_0_0_14"/>
<dbReference type="KEGG" id="mgb:VO56_02185"/>
<gene>
    <name evidence="1" type="ORF">VO56_02185</name>
</gene>
<evidence type="ECO:0000313" key="1">
    <source>
        <dbReference type="EMBL" id="AKA50042.1"/>
    </source>
</evidence>
<sequence length="106" mass="12871">MKETRPQAKHLKLEKGEKYSLRNLFYEFLKIELFDGSFVKGWFVPDYTFEIKGKHYLLLPPDPTEKINKIKKNHIKRIYLRNGFYFNGKDIEWEEKSKTLKQNKTK</sequence>
<reference evidence="1 2" key="1">
    <citation type="journal article" date="2015" name="Genome Announc.">
        <title>Complete Genome Sequence of Mycoplasma meleagridis, a Possible Emerging Pathogen in Chickens.</title>
        <authorList>
            <person name="Abolnik C."/>
        </authorList>
    </citation>
    <scope>NUCLEOTIDE SEQUENCE [LARGE SCALE GENOMIC DNA]</scope>
    <source>
        <strain evidence="1 2">B2096 8B</strain>
    </source>
</reference>
<name>A0A0D5ZJZ4_9BACT</name>
<proteinExistence type="predicted"/>
<dbReference type="AlphaFoldDB" id="A0A0D5ZJZ4"/>
<accession>A0A0D5ZJZ4</accession>